<keyword evidence="2" id="KW-1185">Reference proteome</keyword>
<dbReference type="RefSeq" id="WP_094808647.1">
    <property type="nucleotide sequence ID" value="NZ_PTRA01000001.1"/>
</dbReference>
<proteinExistence type="predicted"/>
<evidence type="ECO:0000313" key="1">
    <source>
        <dbReference type="EMBL" id="PQA58934.1"/>
    </source>
</evidence>
<dbReference type="OrthoDB" id="961931at2"/>
<reference evidence="2" key="1">
    <citation type="submission" date="2018-02" db="EMBL/GenBank/DDBJ databases">
        <title>Genome sequencing of Solimonas sp. HR-BB.</title>
        <authorList>
            <person name="Lee Y."/>
            <person name="Jeon C.O."/>
        </authorList>
    </citation>
    <scope>NUCLEOTIDE SEQUENCE [LARGE SCALE GENOMIC DNA]</scope>
    <source>
        <strain evidence="2">HR-U</strain>
    </source>
</reference>
<protein>
    <submittedName>
        <fullName evidence="1">Uncharacterized protein</fullName>
    </submittedName>
</protein>
<comment type="caution">
    <text evidence="1">The sequence shown here is derived from an EMBL/GenBank/DDBJ whole genome shotgun (WGS) entry which is preliminary data.</text>
</comment>
<dbReference type="EMBL" id="PTRA01000001">
    <property type="protein sequence ID" value="PQA58934.1"/>
    <property type="molecule type" value="Genomic_DNA"/>
</dbReference>
<dbReference type="AlphaFoldDB" id="A0A2S7IMI1"/>
<gene>
    <name evidence="1" type="ORF">C5O19_04550</name>
</gene>
<name>A0A2S7IMI1_9BACT</name>
<dbReference type="Proteomes" id="UP000239590">
    <property type="component" value="Unassembled WGS sequence"/>
</dbReference>
<accession>A0A2S7IMI1</accession>
<sequence length="91" mass="10377">MIIQRDLFYQTPDGEHFFRQEDGFVTIVAYREECPAIQRLRYWPGMLYAYGCVPTSAAAYAHAFNQTEALLRNMAPKVADEIPFTPGKIAS</sequence>
<organism evidence="1 2">
    <name type="scientific">Siphonobacter curvatus</name>
    <dbReference type="NCBI Taxonomy" id="2094562"/>
    <lineage>
        <taxon>Bacteria</taxon>
        <taxon>Pseudomonadati</taxon>
        <taxon>Bacteroidota</taxon>
        <taxon>Cytophagia</taxon>
        <taxon>Cytophagales</taxon>
        <taxon>Cytophagaceae</taxon>
        <taxon>Siphonobacter</taxon>
    </lineage>
</organism>
<evidence type="ECO:0000313" key="2">
    <source>
        <dbReference type="Proteomes" id="UP000239590"/>
    </source>
</evidence>